<dbReference type="Pfam" id="PF13406">
    <property type="entry name" value="SLT_2"/>
    <property type="match status" value="1"/>
</dbReference>
<keyword evidence="2" id="KW-0732">Signal</keyword>
<comment type="caution">
    <text evidence="4">The sequence shown here is derived from an EMBL/GenBank/DDBJ whole genome shotgun (WGS) entry which is preliminary data.</text>
</comment>
<dbReference type="Gene3D" id="1.10.530.10">
    <property type="match status" value="1"/>
</dbReference>
<feature type="active site" evidence="1">
    <location>
        <position position="115"/>
    </location>
</feature>
<dbReference type="SUPFAM" id="SSF53955">
    <property type="entry name" value="Lysozyme-like"/>
    <property type="match status" value="1"/>
</dbReference>
<dbReference type="InterPro" id="IPR011757">
    <property type="entry name" value="Lytic_transglycosylase_MltB"/>
</dbReference>
<keyword evidence="5" id="KW-1185">Reference proteome</keyword>
<dbReference type="PANTHER" id="PTHR30163:SF9">
    <property type="entry name" value="MEMBRANE-BOUND LYTIC MUREIN TRANSGLYCOSYLASE B"/>
    <property type="match status" value="1"/>
</dbReference>
<dbReference type="CDD" id="cd13399">
    <property type="entry name" value="Slt35-like"/>
    <property type="match status" value="1"/>
</dbReference>
<evidence type="ECO:0000313" key="4">
    <source>
        <dbReference type="EMBL" id="PVZ72094.1"/>
    </source>
</evidence>
<evidence type="ECO:0000256" key="2">
    <source>
        <dbReference type="SAM" id="SignalP"/>
    </source>
</evidence>
<name>A0A2V1GYD8_9GAMM</name>
<organism evidence="4 5">
    <name type="scientific">Pelagibaculum spongiae</name>
    <dbReference type="NCBI Taxonomy" id="2080658"/>
    <lineage>
        <taxon>Bacteria</taxon>
        <taxon>Pseudomonadati</taxon>
        <taxon>Pseudomonadota</taxon>
        <taxon>Gammaproteobacteria</taxon>
        <taxon>Oceanospirillales</taxon>
        <taxon>Pelagibaculum</taxon>
    </lineage>
</organism>
<proteinExistence type="predicted"/>
<feature type="signal peptide" evidence="2">
    <location>
        <begin position="1"/>
        <end position="20"/>
    </location>
</feature>
<dbReference type="InterPro" id="IPR043426">
    <property type="entry name" value="MltB-like"/>
</dbReference>
<dbReference type="FunFam" id="1.10.8.350:FF:000001">
    <property type="entry name" value="Lytic murein transglycosylase B"/>
    <property type="match status" value="1"/>
</dbReference>
<evidence type="ECO:0000256" key="1">
    <source>
        <dbReference type="PIRSR" id="PIRSR611757-1"/>
    </source>
</evidence>
<reference evidence="4 5" key="1">
    <citation type="submission" date="2018-04" db="EMBL/GenBank/DDBJ databases">
        <title>Thalassorhabdus spongiae gen. nov., sp. nov., isolated from a marine sponge in South-West Iceland.</title>
        <authorList>
            <person name="Knobloch S."/>
            <person name="Daussin A."/>
            <person name="Johannsson R."/>
            <person name="Marteinsson V.T."/>
        </authorList>
    </citation>
    <scope>NUCLEOTIDE SEQUENCE [LARGE SCALE GENOMIC DNA]</scope>
    <source>
        <strain evidence="4 5">Hp12</strain>
    </source>
</reference>
<gene>
    <name evidence="4" type="primary">mltB</name>
    <name evidence="4" type="ORF">DC094_03485</name>
</gene>
<dbReference type="NCBIfam" id="TIGR02282">
    <property type="entry name" value="MltB"/>
    <property type="match status" value="1"/>
</dbReference>
<dbReference type="InterPro" id="IPR031304">
    <property type="entry name" value="SLT_2"/>
</dbReference>
<dbReference type="EMBL" id="QDDL01000001">
    <property type="protein sequence ID" value="PVZ72094.1"/>
    <property type="molecule type" value="Genomic_DNA"/>
</dbReference>
<dbReference type="PANTHER" id="PTHR30163">
    <property type="entry name" value="MEMBRANE-BOUND LYTIC MUREIN TRANSGLYCOSYLASE B"/>
    <property type="match status" value="1"/>
</dbReference>
<feature type="chain" id="PRO_5016020173" evidence="2">
    <location>
        <begin position="21"/>
        <end position="319"/>
    </location>
</feature>
<dbReference type="GO" id="GO:0008933">
    <property type="term" value="F:peptidoglycan lytic transglycosylase activity"/>
    <property type="evidence" value="ECO:0007669"/>
    <property type="project" value="TreeGrafter"/>
</dbReference>
<dbReference type="Gene3D" id="1.10.8.350">
    <property type="entry name" value="Bacterial muramidase"/>
    <property type="match status" value="1"/>
</dbReference>
<dbReference type="AlphaFoldDB" id="A0A2V1GYD8"/>
<dbReference type="GO" id="GO:0009253">
    <property type="term" value="P:peptidoglycan catabolic process"/>
    <property type="evidence" value="ECO:0007669"/>
    <property type="project" value="TreeGrafter"/>
</dbReference>
<sequence length="319" mass="36320">MIKKTLAILLAGSMAFAANADPRSDFVDTMVNKHNFDRAKMQSWIDQSVHKQRIIDAISRPAEGKAWYQYRKIFLGKKRIDQGVDFYQKNKLTLDAAAKKYGVDPLVITAIIGVETRYGKHAGGYRVIDSLATLGFSYPKRSKFFLSELEQFFLLCREQGFDPLKPMGSYAGAMGKGQFIASSYRHYAVDGDGDQVVDLFDNTADAIFSVAAYFKRHGWKAGEPVAITSEINYKPWPGLVNRKLKPDLILGELREAGVPDIPKQWSDKMPARLLELRQKDKKEYWTTLHNFYVITRYNHSALYAMAVWQLSREIEKGLN</sequence>
<evidence type="ECO:0000259" key="3">
    <source>
        <dbReference type="Pfam" id="PF13406"/>
    </source>
</evidence>
<accession>A0A2V1GYD8</accession>
<dbReference type="Proteomes" id="UP000244906">
    <property type="component" value="Unassembled WGS sequence"/>
</dbReference>
<evidence type="ECO:0000313" key="5">
    <source>
        <dbReference type="Proteomes" id="UP000244906"/>
    </source>
</evidence>
<dbReference type="InterPro" id="IPR023346">
    <property type="entry name" value="Lysozyme-like_dom_sf"/>
</dbReference>
<dbReference type="RefSeq" id="WP_116685678.1">
    <property type="nucleotide sequence ID" value="NZ_CAWNYD010000001.1"/>
</dbReference>
<feature type="domain" description="Transglycosylase SLT" evidence="3">
    <location>
        <begin position="24"/>
        <end position="311"/>
    </location>
</feature>
<dbReference type="OrthoDB" id="9772911at2"/>
<protein>
    <submittedName>
        <fullName evidence="4">Lytic murein transglycosylase B</fullName>
    </submittedName>
</protein>